<evidence type="ECO:0000313" key="2">
    <source>
        <dbReference type="Proteomes" id="UP000193144"/>
    </source>
</evidence>
<protein>
    <submittedName>
        <fullName evidence="1">Uncharacterized protein</fullName>
    </submittedName>
</protein>
<dbReference type="Proteomes" id="UP000193144">
    <property type="component" value="Unassembled WGS sequence"/>
</dbReference>
<accession>A0A1Y2A368</accession>
<organism evidence="1 2">
    <name type="scientific">Clohesyomyces aquaticus</name>
    <dbReference type="NCBI Taxonomy" id="1231657"/>
    <lineage>
        <taxon>Eukaryota</taxon>
        <taxon>Fungi</taxon>
        <taxon>Dikarya</taxon>
        <taxon>Ascomycota</taxon>
        <taxon>Pezizomycotina</taxon>
        <taxon>Dothideomycetes</taxon>
        <taxon>Pleosporomycetidae</taxon>
        <taxon>Pleosporales</taxon>
        <taxon>Lindgomycetaceae</taxon>
        <taxon>Clohesyomyces</taxon>
    </lineage>
</organism>
<dbReference type="EMBL" id="MCFA01000015">
    <property type="protein sequence ID" value="ORY16952.1"/>
    <property type="molecule type" value="Genomic_DNA"/>
</dbReference>
<dbReference type="OrthoDB" id="4966402at2759"/>
<proteinExistence type="predicted"/>
<feature type="non-terminal residue" evidence="1">
    <location>
        <position position="51"/>
    </location>
</feature>
<comment type="caution">
    <text evidence="1">The sequence shown here is derived from an EMBL/GenBank/DDBJ whole genome shotgun (WGS) entry which is preliminary data.</text>
</comment>
<evidence type="ECO:0000313" key="1">
    <source>
        <dbReference type="EMBL" id="ORY16952.1"/>
    </source>
</evidence>
<gene>
    <name evidence="1" type="ORF">BCR34DRAFT_445091</name>
</gene>
<dbReference type="AlphaFoldDB" id="A0A1Y2A368"/>
<feature type="non-terminal residue" evidence="1">
    <location>
        <position position="1"/>
    </location>
</feature>
<name>A0A1Y2A368_9PLEO</name>
<reference evidence="1 2" key="1">
    <citation type="submission" date="2016-07" db="EMBL/GenBank/DDBJ databases">
        <title>Pervasive Adenine N6-methylation of Active Genes in Fungi.</title>
        <authorList>
            <consortium name="DOE Joint Genome Institute"/>
            <person name="Mondo S.J."/>
            <person name="Dannebaum R.O."/>
            <person name="Kuo R.C."/>
            <person name="Labutti K."/>
            <person name="Haridas S."/>
            <person name="Kuo A."/>
            <person name="Salamov A."/>
            <person name="Ahrendt S.R."/>
            <person name="Lipzen A."/>
            <person name="Sullivan W."/>
            <person name="Andreopoulos W.B."/>
            <person name="Clum A."/>
            <person name="Lindquist E."/>
            <person name="Daum C."/>
            <person name="Ramamoorthy G.K."/>
            <person name="Gryganskyi A."/>
            <person name="Culley D."/>
            <person name="Magnuson J.K."/>
            <person name="James T.Y."/>
            <person name="O'Malley M.A."/>
            <person name="Stajich J.E."/>
            <person name="Spatafora J.W."/>
            <person name="Visel A."/>
            <person name="Grigoriev I.V."/>
        </authorList>
    </citation>
    <scope>NUCLEOTIDE SEQUENCE [LARGE SCALE GENOMIC DNA]</scope>
    <source>
        <strain evidence="1 2">CBS 115471</strain>
    </source>
</reference>
<sequence length="51" mass="6230">FEMVHFPLCGHEERRITSYCHFARNDPLHQCFGVKTQKRDWHVHERTCQDC</sequence>
<keyword evidence="2" id="KW-1185">Reference proteome</keyword>